<dbReference type="GO" id="GO:0032259">
    <property type="term" value="P:methylation"/>
    <property type="evidence" value="ECO:0007669"/>
    <property type="project" value="UniProtKB-KW"/>
</dbReference>
<dbReference type="Proteomes" id="UP000542210">
    <property type="component" value="Unassembled WGS sequence"/>
</dbReference>
<dbReference type="AlphaFoldDB" id="A0A7W7D4J4"/>
<evidence type="ECO:0000313" key="4">
    <source>
        <dbReference type="EMBL" id="MBB4700187.1"/>
    </source>
</evidence>
<reference evidence="4 5" key="1">
    <citation type="submission" date="2020-08" db="EMBL/GenBank/DDBJ databases">
        <title>Sequencing the genomes of 1000 actinobacteria strains.</title>
        <authorList>
            <person name="Klenk H.-P."/>
        </authorList>
    </citation>
    <scope>NUCLEOTIDE SEQUENCE [LARGE SCALE GENOMIC DNA]</scope>
    <source>
        <strain evidence="4 5">DSM 45784</strain>
    </source>
</reference>
<dbReference type="EMBL" id="JACHND010000001">
    <property type="protein sequence ID" value="MBB4700187.1"/>
    <property type="molecule type" value="Genomic_DNA"/>
</dbReference>
<keyword evidence="3" id="KW-0949">S-adenosyl-L-methionine</keyword>
<sequence>MGNKISTELADDGRGTLTFGPQDLCVLTVSEHQDHLVMIAASGDEEGLARVRDVVTRHLVRFATQEELNVEWSPFVTADTMHMVDPVISDYALTHSTPPDDVLRDLIVRTRDVTGGRAAMQVSHDEGTLLTILTRMAGARNAVEVGVFTGYSSICIARGLAEGGRLLACDVSEEWTAIAREFWERAGVADRIDLKLGPAADTLRALPPDPVIDIAFIDADKGNYPVYYEEIVTRLRPGGVVVLDNVLLGARVADPAYQEPHHRAVRALNNQITQDERVDAVMLPFRDGLTIARKR</sequence>
<evidence type="ECO:0000256" key="2">
    <source>
        <dbReference type="ARBA" id="ARBA00022679"/>
    </source>
</evidence>
<organism evidence="4 5">
    <name type="scientific">Sphaerisporangium siamense</name>
    <dbReference type="NCBI Taxonomy" id="795645"/>
    <lineage>
        <taxon>Bacteria</taxon>
        <taxon>Bacillati</taxon>
        <taxon>Actinomycetota</taxon>
        <taxon>Actinomycetes</taxon>
        <taxon>Streptosporangiales</taxon>
        <taxon>Streptosporangiaceae</taxon>
        <taxon>Sphaerisporangium</taxon>
    </lineage>
</organism>
<dbReference type="PANTHER" id="PTHR10509">
    <property type="entry name" value="O-METHYLTRANSFERASE-RELATED"/>
    <property type="match status" value="1"/>
</dbReference>
<keyword evidence="5" id="KW-1185">Reference proteome</keyword>
<dbReference type="Gene3D" id="3.40.50.150">
    <property type="entry name" value="Vaccinia Virus protein VP39"/>
    <property type="match status" value="1"/>
</dbReference>
<dbReference type="CDD" id="cd02440">
    <property type="entry name" value="AdoMet_MTases"/>
    <property type="match status" value="1"/>
</dbReference>
<dbReference type="InterPro" id="IPR002935">
    <property type="entry name" value="SAM_O-MeTrfase"/>
</dbReference>
<dbReference type="Pfam" id="PF09981">
    <property type="entry name" value="DUF2218"/>
    <property type="match status" value="1"/>
</dbReference>
<dbReference type="GO" id="GO:0008757">
    <property type="term" value="F:S-adenosylmethionine-dependent methyltransferase activity"/>
    <property type="evidence" value="ECO:0007669"/>
    <property type="project" value="TreeGrafter"/>
</dbReference>
<dbReference type="PANTHER" id="PTHR10509:SF14">
    <property type="entry name" value="CAFFEOYL-COA O-METHYLTRANSFERASE 3-RELATED"/>
    <property type="match status" value="1"/>
</dbReference>
<dbReference type="Gene3D" id="3.30.310.50">
    <property type="entry name" value="Alpha-D-phosphohexomutase, C-terminal domain"/>
    <property type="match status" value="1"/>
</dbReference>
<dbReference type="PROSITE" id="PS51682">
    <property type="entry name" value="SAM_OMT_I"/>
    <property type="match status" value="1"/>
</dbReference>
<name>A0A7W7D4J4_9ACTN</name>
<dbReference type="InterPro" id="IPR029063">
    <property type="entry name" value="SAM-dependent_MTases_sf"/>
</dbReference>
<evidence type="ECO:0000313" key="5">
    <source>
        <dbReference type="Proteomes" id="UP000542210"/>
    </source>
</evidence>
<dbReference type="SUPFAM" id="SSF53335">
    <property type="entry name" value="S-adenosyl-L-methionine-dependent methyltransferases"/>
    <property type="match status" value="1"/>
</dbReference>
<evidence type="ECO:0000256" key="3">
    <source>
        <dbReference type="ARBA" id="ARBA00022691"/>
    </source>
</evidence>
<dbReference type="InterPro" id="IPR014543">
    <property type="entry name" value="UCP028291"/>
</dbReference>
<protein>
    <submittedName>
        <fullName evidence="4">Putative O-methyltransferase YrrM</fullName>
    </submittedName>
</protein>
<comment type="caution">
    <text evidence="4">The sequence shown here is derived from an EMBL/GenBank/DDBJ whole genome shotgun (WGS) entry which is preliminary data.</text>
</comment>
<gene>
    <name evidence="4" type="ORF">BJ982_001731</name>
</gene>
<evidence type="ECO:0000256" key="1">
    <source>
        <dbReference type="ARBA" id="ARBA00022603"/>
    </source>
</evidence>
<keyword evidence="2 4" id="KW-0808">Transferase</keyword>
<dbReference type="GO" id="GO:0008171">
    <property type="term" value="F:O-methyltransferase activity"/>
    <property type="evidence" value="ECO:0007669"/>
    <property type="project" value="InterPro"/>
</dbReference>
<accession>A0A7W7D4J4</accession>
<dbReference type="InterPro" id="IPR050362">
    <property type="entry name" value="Cation-dep_OMT"/>
</dbReference>
<keyword evidence="1 4" id="KW-0489">Methyltransferase</keyword>
<dbReference type="Pfam" id="PF01596">
    <property type="entry name" value="Methyltransf_3"/>
    <property type="match status" value="1"/>
</dbReference>
<proteinExistence type="predicted"/>